<dbReference type="Gene3D" id="2.40.70.10">
    <property type="entry name" value="Acid Proteases"/>
    <property type="match status" value="1"/>
</dbReference>
<name>A0AAQ3UEM8_PASNO</name>
<dbReference type="PANTHER" id="PTHR15503">
    <property type="entry name" value="LDOC1 RELATED"/>
    <property type="match status" value="1"/>
</dbReference>
<evidence type="ECO:0000256" key="2">
    <source>
        <dbReference type="SAM" id="MobiDB-lite"/>
    </source>
</evidence>
<reference evidence="4 5" key="1">
    <citation type="submission" date="2024-02" db="EMBL/GenBank/DDBJ databases">
        <title>High-quality chromosome-scale genome assembly of Pensacola bahiagrass (Paspalum notatum Flugge var. saurae).</title>
        <authorList>
            <person name="Vega J.M."/>
            <person name="Podio M."/>
            <person name="Orjuela J."/>
            <person name="Siena L.A."/>
            <person name="Pessino S.C."/>
            <person name="Combes M.C."/>
            <person name="Mariac C."/>
            <person name="Albertini E."/>
            <person name="Pupilli F."/>
            <person name="Ortiz J.P.A."/>
            <person name="Leblanc O."/>
        </authorList>
    </citation>
    <scope>NUCLEOTIDE SEQUENCE [LARGE SCALE GENOMIC DNA]</scope>
    <source>
        <strain evidence="4">R1</strain>
        <tissue evidence="4">Leaf</tissue>
    </source>
</reference>
<dbReference type="CDD" id="cd00303">
    <property type="entry name" value="retropepsin_like"/>
    <property type="match status" value="1"/>
</dbReference>
<accession>A0AAQ3UEM8</accession>
<evidence type="ECO:0000313" key="4">
    <source>
        <dbReference type="EMBL" id="WVZ91083.1"/>
    </source>
</evidence>
<dbReference type="InterPro" id="IPR032567">
    <property type="entry name" value="RTL1-rel"/>
</dbReference>
<dbReference type="InterPro" id="IPR001878">
    <property type="entry name" value="Znf_CCHC"/>
</dbReference>
<dbReference type="PROSITE" id="PS00141">
    <property type="entry name" value="ASP_PROTEASE"/>
    <property type="match status" value="1"/>
</dbReference>
<keyword evidence="1" id="KW-0862">Zinc</keyword>
<feature type="region of interest" description="Disordered" evidence="2">
    <location>
        <begin position="185"/>
        <end position="223"/>
    </location>
</feature>
<dbReference type="GO" id="GO:0004190">
    <property type="term" value="F:aspartic-type endopeptidase activity"/>
    <property type="evidence" value="ECO:0007669"/>
    <property type="project" value="InterPro"/>
</dbReference>
<keyword evidence="1" id="KW-0479">Metal-binding</keyword>
<keyword evidence="5" id="KW-1185">Reference proteome</keyword>
<protein>
    <recommendedName>
        <fullName evidence="3">CCHC-type domain-containing protein</fullName>
    </recommendedName>
</protein>
<dbReference type="GO" id="GO:0008270">
    <property type="term" value="F:zinc ion binding"/>
    <property type="evidence" value="ECO:0007669"/>
    <property type="project" value="UniProtKB-KW"/>
</dbReference>
<feature type="region of interest" description="Disordered" evidence="2">
    <location>
        <begin position="266"/>
        <end position="294"/>
    </location>
</feature>
<gene>
    <name evidence="4" type="ORF">U9M48_037301</name>
</gene>
<dbReference type="InterPro" id="IPR021109">
    <property type="entry name" value="Peptidase_aspartic_dom_sf"/>
</dbReference>
<dbReference type="Proteomes" id="UP001341281">
    <property type="component" value="Chromosome 08"/>
</dbReference>
<dbReference type="SUPFAM" id="SSF50630">
    <property type="entry name" value="Acid proteases"/>
    <property type="match status" value="1"/>
</dbReference>
<dbReference type="GO" id="GO:0006508">
    <property type="term" value="P:proteolysis"/>
    <property type="evidence" value="ECO:0007669"/>
    <property type="project" value="InterPro"/>
</dbReference>
<dbReference type="AlphaFoldDB" id="A0AAQ3UEM8"/>
<evidence type="ECO:0000313" key="5">
    <source>
        <dbReference type="Proteomes" id="UP001341281"/>
    </source>
</evidence>
<dbReference type="Pfam" id="PF03732">
    <property type="entry name" value="Retrotrans_gag"/>
    <property type="match status" value="1"/>
</dbReference>
<dbReference type="PANTHER" id="PTHR15503:SF45">
    <property type="entry name" value="RNA-DIRECTED DNA POLYMERASE HOMOLOG"/>
    <property type="match status" value="1"/>
</dbReference>
<evidence type="ECO:0000256" key="1">
    <source>
        <dbReference type="PROSITE-ProRule" id="PRU00047"/>
    </source>
</evidence>
<dbReference type="GO" id="GO:0003676">
    <property type="term" value="F:nucleic acid binding"/>
    <property type="evidence" value="ECO:0007669"/>
    <property type="project" value="InterPro"/>
</dbReference>
<organism evidence="4 5">
    <name type="scientific">Paspalum notatum var. saurae</name>
    <dbReference type="NCBI Taxonomy" id="547442"/>
    <lineage>
        <taxon>Eukaryota</taxon>
        <taxon>Viridiplantae</taxon>
        <taxon>Streptophyta</taxon>
        <taxon>Embryophyta</taxon>
        <taxon>Tracheophyta</taxon>
        <taxon>Spermatophyta</taxon>
        <taxon>Magnoliopsida</taxon>
        <taxon>Liliopsida</taxon>
        <taxon>Poales</taxon>
        <taxon>Poaceae</taxon>
        <taxon>PACMAD clade</taxon>
        <taxon>Panicoideae</taxon>
        <taxon>Andropogonodae</taxon>
        <taxon>Paspaleae</taxon>
        <taxon>Paspalinae</taxon>
        <taxon>Paspalum</taxon>
    </lineage>
</organism>
<evidence type="ECO:0000259" key="3">
    <source>
        <dbReference type="PROSITE" id="PS50158"/>
    </source>
</evidence>
<feature type="domain" description="CCHC-type" evidence="3">
    <location>
        <begin position="239"/>
        <end position="253"/>
    </location>
</feature>
<feature type="compositionally biased region" description="Polar residues" evidence="2">
    <location>
        <begin position="210"/>
        <end position="223"/>
    </location>
</feature>
<dbReference type="PROSITE" id="PS50158">
    <property type="entry name" value="ZF_CCHC"/>
    <property type="match status" value="1"/>
</dbReference>
<dbReference type="EMBL" id="CP144752">
    <property type="protein sequence ID" value="WVZ91083.1"/>
    <property type="molecule type" value="Genomic_DNA"/>
</dbReference>
<dbReference type="InterPro" id="IPR005162">
    <property type="entry name" value="Retrotrans_gag_dom"/>
</dbReference>
<proteinExistence type="predicted"/>
<sequence length="372" mass="41504">MGEFMRLKPPSFAGSHDPLEAEDWIRTTEQKLEIVNCDGATKVALATHQLTGSALSWWEAFHAAKKGVVTWKEFEEAFRQHHVPKAVRDKKAEEFRNLTQGNMSMQEYIQKFTELSRYALSKVNSDDKKCENFIRGLTPKIKTLTYTCDYNNFSMLLNRVIKLEEGKKEEKSHLKRKFMEIKNQRQDRQFRQRSFGGQASRGPYGGPPRNTMTTPTRFGPAQSNAQTQQTTARDNGRACYTCGNPSHFMNSCPLCGKPTASTFSNSVNGPKLPTTTGNRPVASSQSVRQPQQSANKARVNHIDTRDAQRAPGVVLGEFLVNSVPATVLFDSGASHSFISASFAKKNKIFAAPLKNPLLTRTLGGGHHMLCGM</sequence>
<keyword evidence="1" id="KW-0863">Zinc-finger</keyword>
<dbReference type="Pfam" id="PF08284">
    <property type="entry name" value="RVP_2"/>
    <property type="match status" value="1"/>
</dbReference>
<dbReference type="InterPro" id="IPR001969">
    <property type="entry name" value="Aspartic_peptidase_AS"/>
</dbReference>